<dbReference type="AlphaFoldDB" id="A0A3A6PIH6"/>
<evidence type="ECO:0000259" key="1">
    <source>
        <dbReference type="PROSITE" id="PS51502"/>
    </source>
</evidence>
<dbReference type="SMART" id="SM00886">
    <property type="entry name" value="Dabb"/>
    <property type="match status" value="1"/>
</dbReference>
<dbReference type="SUPFAM" id="SSF54909">
    <property type="entry name" value="Dimeric alpha+beta barrel"/>
    <property type="match status" value="1"/>
</dbReference>
<dbReference type="Gene3D" id="3.30.70.100">
    <property type="match status" value="1"/>
</dbReference>
<accession>A0A3A6PIH6</accession>
<protein>
    <submittedName>
        <fullName evidence="2">Dabb family protein</fullName>
    </submittedName>
</protein>
<dbReference type="PROSITE" id="PS51502">
    <property type="entry name" value="S_R_A_B_BARREL"/>
    <property type="match status" value="1"/>
</dbReference>
<evidence type="ECO:0000313" key="3">
    <source>
        <dbReference type="Proteomes" id="UP000267798"/>
    </source>
</evidence>
<evidence type="ECO:0000313" key="2">
    <source>
        <dbReference type="EMBL" id="RJX41742.1"/>
    </source>
</evidence>
<feature type="domain" description="Stress-response A/B barrel" evidence="1">
    <location>
        <begin position="4"/>
        <end position="96"/>
    </location>
</feature>
<name>A0A3A6PIH6_9BACL</name>
<dbReference type="OrthoDB" id="9808130at2"/>
<dbReference type="Pfam" id="PF07876">
    <property type="entry name" value="Dabb"/>
    <property type="match status" value="1"/>
</dbReference>
<reference evidence="2 3" key="1">
    <citation type="submission" date="2018-09" db="EMBL/GenBank/DDBJ databases">
        <title>Paenibacillus aracenensis nov. sp. isolated from a cave in southern Spain.</title>
        <authorList>
            <person name="Jurado V."/>
            <person name="Gutierrez-Patricio S."/>
            <person name="Gonzalez-Pimentel J.L."/>
            <person name="Miller A.Z."/>
            <person name="Laiz L."/>
            <person name="Saiz-Jimenez C."/>
        </authorList>
    </citation>
    <scope>NUCLEOTIDE SEQUENCE [LARGE SCALE GENOMIC DNA]</scope>
    <source>
        <strain evidence="2 3">JCM 19203</strain>
    </source>
</reference>
<proteinExistence type="predicted"/>
<keyword evidence="3" id="KW-1185">Reference proteome</keyword>
<dbReference type="RefSeq" id="WP_120108365.1">
    <property type="nucleotide sequence ID" value="NZ_QXQB01000001.1"/>
</dbReference>
<organism evidence="2 3">
    <name type="scientific">Paenibacillus pinisoli</name>
    <dbReference type="NCBI Taxonomy" id="1276110"/>
    <lineage>
        <taxon>Bacteria</taxon>
        <taxon>Bacillati</taxon>
        <taxon>Bacillota</taxon>
        <taxon>Bacilli</taxon>
        <taxon>Bacillales</taxon>
        <taxon>Paenibacillaceae</taxon>
        <taxon>Paenibacillus</taxon>
    </lineage>
</organism>
<dbReference type="Proteomes" id="UP000267798">
    <property type="component" value="Unassembled WGS sequence"/>
</dbReference>
<gene>
    <name evidence="2" type="ORF">D3P09_07285</name>
</gene>
<dbReference type="InterPro" id="IPR013097">
    <property type="entry name" value="Dabb"/>
</dbReference>
<comment type="caution">
    <text evidence="2">The sequence shown here is derived from an EMBL/GenBank/DDBJ whole genome shotgun (WGS) entry which is preliminary data.</text>
</comment>
<dbReference type="EMBL" id="QXQB01000001">
    <property type="protein sequence ID" value="RJX41742.1"/>
    <property type="molecule type" value="Genomic_DNA"/>
</dbReference>
<dbReference type="InterPro" id="IPR011008">
    <property type="entry name" value="Dimeric_a/b-barrel"/>
</dbReference>
<sequence>MSAIKHMVVFSLHSGKENEEAELFLRTSKEELAAIPGVEQFEVFRQVSPKADFDYGFSMVFADGQAYESYNNHPVHVQYVQERWLKQVIRFQEIDLTLHQSS</sequence>